<dbReference type="InterPro" id="IPR013210">
    <property type="entry name" value="LRR_N_plant-typ"/>
</dbReference>
<keyword evidence="26" id="KW-1185">Reference proteome</keyword>
<dbReference type="AlphaFoldDB" id="A0AAW1ML77"/>
<dbReference type="SUPFAM" id="SSF52058">
    <property type="entry name" value="L domain-like"/>
    <property type="match status" value="1"/>
</dbReference>
<keyword evidence="17 23" id="KW-0472">Membrane</keyword>
<dbReference type="GO" id="GO:0005886">
    <property type="term" value="C:plasma membrane"/>
    <property type="evidence" value="ECO:0007669"/>
    <property type="project" value="UniProtKB-SubCell"/>
</dbReference>
<feature type="binding site" evidence="22">
    <location>
        <position position="766"/>
    </location>
    <ligand>
        <name>ATP</name>
        <dbReference type="ChEBI" id="CHEBI:30616"/>
    </ligand>
</feature>
<accession>A0AAW1ML77</accession>
<evidence type="ECO:0000259" key="24">
    <source>
        <dbReference type="PROSITE" id="PS50011"/>
    </source>
</evidence>
<evidence type="ECO:0000256" key="3">
    <source>
        <dbReference type="ARBA" id="ARBA00008684"/>
    </source>
</evidence>
<keyword evidence="16 23" id="KW-1133">Transmembrane helix</keyword>
<dbReference type="InterPro" id="IPR051809">
    <property type="entry name" value="Plant_receptor-like_S/T_kinase"/>
</dbReference>
<dbReference type="PANTHER" id="PTHR27008:SF499">
    <property type="entry name" value="OS06G0581500 PROTEIN"/>
    <property type="match status" value="1"/>
</dbReference>
<keyword evidence="10 23" id="KW-0812">Transmembrane</keyword>
<evidence type="ECO:0000256" key="8">
    <source>
        <dbReference type="ARBA" id="ARBA00022614"/>
    </source>
</evidence>
<dbReference type="GO" id="GO:0004674">
    <property type="term" value="F:protein serine/threonine kinase activity"/>
    <property type="evidence" value="ECO:0007669"/>
    <property type="project" value="UniProtKB-KW"/>
</dbReference>
<keyword evidence="9" id="KW-0808">Transferase</keyword>
<evidence type="ECO:0000256" key="15">
    <source>
        <dbReference type="ARBA" id="ARBA00022840"/>
    </source>
</evidence>
<keyword evidence="14" id="KW-0418">Kinase</keyword>
<comment type="catalytic activity">
    <reaction evidence="21">
        <text>L-seryl-[protein] + ATP = O-phospho-L-seryl-[protein] + ADP + H(+)</text>
        <dbReference type="Rhea" id="RHEA:17989"/>
        <dbReference type="Rhea" id="RHEA-COMP:9863"/>
        <dbReference type="Rhea" id="RHEA-COMP:11604"/>
        <dbReference type="ChEBI" id="CHEBI:15378"/>
        <dbReference type="ChEBI" id="CHEBI:29999"/>
        <dbReference type="ChEBI" id="CHEBI:30616"/>
        <dbReference type="ChEBI" id="CHEBI:83421"/>
        <dbReference type="ChEBI" id="CHEBI:456216"/>
        <dbReference type="EC" id="2.7.11.1"/>
    </reaction>
</comment>
<gene>
    <name evidence="25" type="ORF">RND81_02G127700</name>
</gene>
<evidence type="ECO:0000256" key="14">
    <source>
        <dbReference type="ARBA" id="ARBA00022777"/>
    </source>
</evidence>
<evidence type="ECO:0000256" key="21">
    <source>
        <dbReference type="ARBA" id="ARBA00048679"/>
    </source>
</evidence>
<keyword evidence="8" id="KW-0433">Leucine-rich repeat</keyword>
<dbReference type="InterPro" id="IPR003591">
    <property type="entry name" value="Leu-rich_rpt_typical-subtyp"/>
</dbReference>
<keyword evidence="13 22" id="KW-0547">Nucleotide-binding</keyword>
<evidence type="ECO:0000256" key="20">
    <source>
        <dbReference type="ARBA" id="ARBA00047899"/>
    </source>
</evidence>
<proteinExistence type="inferred from homology"/>
<evidence type="ECO:0000256" key="18">
    <source>
        <dbReference type="ARBA" id="ARBA00023170"/>
    </source>
</evidence>
<keyword evidence="12" id="KW-0677">Repeat</keyword>
<dbReference type="PROSITE" id="PS00107">
    <property type="entry name" value="PROTEIN_KINASE_ATP"/>
    <property type="match status" value="1"/>
</dbReference>
<dbReference type="Pfam" id="PF13855">
    <property type="entry name" value="LRR_8"/>
    <property type="match status" value="2"/>
</dbReference>
<protein>
    <recommendedName>
        <fullName evidence="4">non-specific serine/threonine protein kinase</fullName>
        <ecNumber evidence="4">2.7.11.1</ecNumber>
    </recommendedName>
</protein>
<dbReference type="InterPro" id="IPR008271">
    <property type="entry name" value="Ser/Thr_kinase_AS"/>
</dbReference>
<evidence type="ECO:0000256" key="11">
    <source>
        <dbReference type="ARBA" id="ARBA00022729"/>
    </source>
</evidence>
<dbReference type="PROSITE" id="PS00108">
    <property type="entry name" value="PROTEIN_KINASE_ST"/>
    <property type="match status" value="1"/>
</dbReference>
<dbReference type="GO" id="GO:0005524">
    <property type="term" value="F:ATP binding"/>
    <property type="evidence" value="ECO:0007669"/>
    <property type="project" value="UniProtKB-UniRule"/>
</dbReference>
<dbReference type="InterPro" id="IPR011009">
    <property type="entry name" value="Kinase-like_dom_sf"/>
</dbReference>
<dbReference type="FunFam" id="3.80.10.10:FF:000288">
    <property type="entry name" value="LRR receptor-like serine/threonine-protein kinase EFR"/>
    <property type="match status" value="1"/>
</dbReference>
<sequence>MIRMEIRDKHERTKHKMKPNYLKTLESLSFTSSICSKLAFLLILISLINNVTAAESLHSVNSPGDATDRIALLAIKSQLVDHRDWVFGSWNDSIHHCNWEGVTCGSKYNRVTLLDLSSRSLSGTISPFIGNLSFLNIIKLQNNSLSGEIPAQLSRIFGLQELRLNNNTLVGEIPANISHCASLRNISLGFNQLEGKLPEGLGALSELKELSVQRNRLTGRLFEILRNITSLVKISAAYNSFTGTIPDSFGRMPNLTVLAAGANELSGALPASLFNSSSLRLIDLVDNQLGGELPLHTGFALPRLRWLNLGSNNFSGSIPITLRNLTALEYIGLEHNSFTGRVPNYFGLFRNLTILLLSENNLVGDINFISALTNCSRLRNLQLGTNHISGMLPESVANLSTSLKWLFIDNNPITGTIPAGITNLVNLVHLNMSHCKLSGALPRDFGKLKALQSINLDFNRLSGKIPDSMGNLSYLSSLYLGNNVLEGSIPTRIGNCKSLLYLSLPYNQLNGTLGNELFEGSATFVELDLSHNHLEGSLPTEISKKTSLVNLRLSKNKFSGVIPNGLGECFDLQYLYMDGNSFHGGIPSSFASLASLQEVDFSQNKLSGSIPAFFTGFPTLYYLNLSYNDFEGRVPTNSVFGNASAVFVAGNNRLCGGIRQLHLRRCIENGSMDMNKRKISHALKWMIPIFSSLVVLVVALALYVACIKKEKTPVLSGSVDEDEVTKVSYDKLLKSTAGFSPENLIGMGSFGSVFRGILDGKTVAVKVLNSQRRGASKSFMAECNTLRNVRHRNLVHVITACSSIDFQNNDFRALIFELMPNGSLDSWLHGVDRKMMSLAQRVDVAIDVAHALHYLHRECETPIVHCDLKPSNILLDNDMVAHVGDFGLSKFLSQPQHPNQSSTTGIRGTIGYAAPEYGLGSEASTDGDVYSYGILLLELMTGKSPTNSMFKENCNLHMYAEAALPDQVLQIVDPSLEEDNLTEEADEKRWIHDALQRRIECIVTVISVGVSCSNHLPQNRMRIKDARSRLQSARDKLLNAEKMPSHPAKGISLHKVYQSESFKHLQFD</sequence>
<dbReference type="EC" id="2.7.11.1" evidence="4"/>
<evidence type="ECO:0000256" key="23">
    <source>
        <dbReference type="SAM" id="Phobius"/>
    </source>
</evidence>
<comment type="similarity">
    <text evidence="3">Belongs to the protein kinase superfamily. Ser/Thr protein kinase family.</text>
</comment>
<dbReference type="EMBL" id="JBDFQZ010000002">
    <property type="protein sequence ID" value="KAK9749464.1"/>
    <property type="molecule type" value="Genomic_DNA"/>
</dbReference>
<keyword evidence="18" id="KW-0675">Receptor</keyword>
<feature type="domain" description="Protein kinase" evidence="24">
    <location>
        <begin position="739"/>
        <end position="995"/>
    </location>
</feature>
<dbReference type="Proteomes" id="UP001443914">
    <property type="component" value="Unassembled WGS sequence"/>
</dbReference>
<evidence type="ECO:0000256" key="7">
    <source>
        <dbReference type="ARBA" id="ARBA00022553"/>
    </source>
</evidence>
<evidence type="ECO:0000256" key="19">
    <source>
        <dbReference type="ARBA" id="ARBA00023180"/>
    </source>
</evidence>
<evidence type="ECO:0000256" key="10">
    <source>
        <dbReference type="ARBA" id="ARBA00022692"/>
    </source>
</evidence>
<dbReference type="Pfam" id="PF00560">
    <property type="entry name" value="LRR_1"/>
    <property type="match status" value="4"/>
</dbReference>
<comment type="subcellular location">
    <subcellularLocation>
        <location evidence="1">Cell membrane</location>
        <topology evidence="1">Single-pass membrane protein</topology>
    </subcellularLocation>
    <subcellularLocation>
        <location evidence="2">Membrane</location>
        <topology evidence="2">Single-pass type I membrane protein</topology>
    </subcellularLocation>
</comment>
<dbReference type="FunFam" id="3.80.10.10:FF:000627">
    <property type="entry name" value="Probable leucine-rich repeat receptor-like protein kinase At2g33170"/>
    <property type="match status" value="1"/>
</dbReference>
<dbReference type="SMART" id="SM00220">
    <property type="entry name" value="S_TKc"/>
    <property type="match status" value="1"/>
</dbReference>
<dbReference type="FunFam" id="1.10.510.10:FF:000358">
    <property type="entry name" value="Putative leucine-rich repeat receptor-like serine/threonine-protein kinase"/>
    <property type="match status" value="1"/>
</dbReference>
<name>A0AAW1ML77_SAPOF</name>
<evidence type="ECO:0000313" key="25">
    <source>
        <dbReference type="EMBL" id="KAK9749464.1"/>
    </source>
</evidence>
<evidence type="ECO:0000256" key="1">
    <source>
        <dbReference type="ARBA" id="ARBA00004162"/>
    </source>
</evidence>
<evidence type="ECO:0000256" key="16">
    <source>
        <dbReference type="ARBA" id="ARBA00022989"/>
    </source>
</evidence>
<feature type="transmembrane region" description="Helical" evidence="23">
    <location>
        <begin position="685"/>
        <end position="706"/>
    </location>
</feature>
<comment type="catalytic activity">
    <reaction evidence="20">
        <text>L-threonyl-[protein] + ATP = O-phospho-L-threonyl-[protein] + ADP + H(+)</text>
        <dbReference type="Rhea" id="RHEA:46608"/>
        <dbReference type="Rhea" id="RHEA-COMP:11060"/>
        <dbReference type="Rhea" id="RHEA-COMP:11605"/>
        <dbReference type="ChEBI" id="CHEBI:15378"/>
        <dbReference type="ChEBI" id="CHEBI:30013"/>
        <dbReference type="ChEBI" id="CHEBI:30616"/>
        <dbReference type="ChEBI" id="CHEBI:61977"/>
        <dbReference type="ChEBI" id="CHEBI:456216"/>
        <dbReference type="EC" id="2.7.11.1"/>
    </reaction>
</comment>
<dbReference type="InterPro" id="IPR017441">
    <property type="entry name" value="Protein_kinase_ATP_BS"/>
</dbReference>
<evidence type="ECO:0000256" key="17">
    <source>
        <dbReference type="ARBA" id="ARBA00023136"/>
    </source>
</evidence>
<keyword evidence="15 22" id="KW-0067">ATP-binding</keyword>
<evidence type="ECO:0000256" key="12">
    <source>
        <dbReference type="ARBA" id="ARBA00022737"/>
    </source>
</evidence>
<dbReference type="Gene3D" id="1.10.510.10">
    <property type="entry name" value="Transferase(Phosphotransferase) domain 1"/>
    <property type="match status" value="1"/>
</dbReference>
<dbReference type="InterPro" id="IPR001611">
    <property type="entry name" value="Leu-rich_rpt"/>
</dbReference>
<keyword evidence="6" id="KW-0723">Serine/threonine-protein kinase</keyword>
<dbReference type="FunFam" id="3.30.200.20:FF:000432">
    <property type="entry name" value="LRR receptor-like serine/threonine-protein kinase EFR"/>
    <property type="match status" value="1"/>
</dbReference>
<dbReference type="Gene3D" id="3.30.200.20">
    <property type="entry name" value="Phosphorylase Kinase, domain 1"/>
    <property type="match status" value="1"/>
</dbReference>
<dbReference type="Pfam" id="PF00069">
    <property type="entry name" value="Pkinase"/>
    <property type="match status" value="1"/>
</dbReference>
<dbReference type="PANTHER" id="PTHR27008">
    <property type="entry name" value="OS04G0122200 PROTEIN"/>
    <property type="match status" value="1"/>
</dbReference>
<keyword evidence="7" id="KW-0597">Phosphoprotein</keyword>
<keyword evidence="5" id="KW-1003">Cell membrane</keyword>
<dbReference type="PROSITE" id="PS50011">
    <property type="entry name" value="PROTEIN_KINASE_DOM"/>
    <property type="match status" value="1"/>
</dbReference>
<comment type="caution">
    <text evidence="25">The sequence shown here is derived from an EMBL/GenBank/DDBJ whole genome shotgun (WGS) entry which is preliminary data.</text>
</comment>
<evidence type="ECO:0000256" key="5">
    <source>
        <dbReference type="ARBA" id="ARBA00022475"/>
    </source>
</evidence>
<dbReference type="InterPro" id="IPR000719">
    <property type="entry name" value="Prot_kinase_dom"/>
</dbReference>
<dbReference type="SMART" id="SM00369">
    <property type="entry name" value="LRR_TYP"/>
    <property type="match status" value="7"/>
</dbReference>
<organism evidence="25 26">
    <name type="scientific">Saponaria officinalis</name>
    <name type="common">Common soapwort</name>
    <name type="synonym">Lychnis saponaria</name>
    <dbReference type="NCBI Taxonomy" id="3572"/>
    <lineage>
        <taxon>Eukaryota</taxon>
        <taxon>Viridiplantae</taxon>
        <taxon>Streptophyta</taxon>
        <taxon>Embryophyta</taxon>
        <taxon>Tracheophyta</taxon>
        <taxon>Spermatophyta</taxon>
        <taxon>Magnoliopsida</taxon>
        <taxon>eudicotyledons</taxon>
        <taxon>Gunneridae</taxon>
        <taxon>Pentapetalae</taxon>
        <taxon>Caryophyllales</taxon>
        <taxon>Caryophyllaceae</taxon>
        <taxon>Caryophylleae</taxon>
        <taxon>Saponaria</taxon>
    </lineage>
</organism>
<dbReference type="InterPro" id="IPR032675">
    <property type="entry name" value="LRR_dom_sf"/>
</dbReference>
<evidence type="ECO:0000256" key="6">
    <source>
        <dbReference type="ARBA" id="ARBA00022527"/>
    </source>
</evidence>
<dbReference type="Gene3D" id="3.80.10.10">
    <property type="entry name" value="Ribonuclease Inhibitor"/>
    <property type="match status" value="4"/>
</dbReference>
<evidence type="ECO:0000313" key="26">
    <source>
        <dbReference type="Proteomes" id="UP001443914"/>
    </source>
</evidence>
<evidence type="ECO:0000256" key="2">
    <source>
        <dbReference type="ARBA" id="ARBA00004479"/>
    </source>
</evidence>
<keyword evidence="19" id="KW-0325">Glycoprotein</keyword>
<dbReference type="SUPFAM" id="SSF56112">
    <property type="entry name" value="Protein kinase-like (PK-like)"/>
    <property type="match status" value="1"/>
</dbReference>
<dbReference type="SUPFAM" id="SSF52047">
    <property type="entry name" value="RNI-like"/>
    <property type="match status" value="1"/>
</dbReference>
<dbReference type="Pfam" id="PF08263">
    <property type="entry name" value="LRRNT_2"/>
    <property type="match status" value="1"/>
</dbReference>
<evidence type="ECO:0000256" key="9">
    <source>
        <dbReference type="ARBA" id="ARBA00022679"/>
    </source>
</evidence>
<reference evidence="25" key="1">
    <citation type="submission" date="2024-03" db="EMBL/GenBank/DDBJ databases">
        <title>WGS assembly of Saponaria officinalis var. Norfolk2.</title>
        <authorList>
            <person name="Jenkins J."/>
            <person name="Shu S."/>
            <person name="Grimwood J."/>
            <person name="Barry K."/>
            <person name="Goodstein D."/>
            <person name="Schmutz J."/>
            <person name="Leebens-Mack J."/>
            <person name="Osbourn A."/>
        </authorList>
    </citation>
    <scope>NUCLEOTIDE SEQUENCE [LARGE SCALE GENOMIC DNA]</scope>
    <source>
        <strain evidence="25">JIC</strain>
    </source>
</reference>
<evidence type="ECO:0000256" key="4">
    <source>
        <dbReference type="ARBA" id="ARBA00012513"/>
    </source>
</evidence>
<keyword evidence="11" id="KW-0732">Signal</keyword>
<evidence type="ECO:0000256" key="13">
    <source>
        <dbReference type="ARBA" id="ARBA00022741"/>
    </source>
</evidence>
<evidence type="ECO:0000256" key="22">
    <source>
        <dbReference type="PROSITE-ProRule" id="PRU10141"/>
    </source>
</evidence>